<dbReference type="EMBL" id="LAZR01019222">
    <property type="protein sequence ID" value="KKL93315.1"/>
    <property type="molecule type" value="Genomic_DNA"/>
</dbReference>
<sequence>MKPIYKDARNACIMKQRKIRRPRAPQKRKRETWERYCKRYDEWAAVYASPNPTGYGPNSDLEGMRQRLTGKIITSPGDKYAADMISPFEDRPSVKCNAAGLAWLDRGQKPDQDGPKTCPYLDDTPCTYGNPNPARQVATVIATKAKPTLQLHLFDQPQWKLIYNPCCVEGTYRLNSKLRKMGYDVTTELGKSDDTIQEYEILFGLKPCYKE</sequence>
<dbReference type="AlphaFoldDB" id="A0A0F9IHP6"/>
<proteinExistence type="predicted"/>
<name>A0A0F9IHP6_9ZZZZ</name>
<protein>
    <submittedName>
        <fullName evidence="1">Uncharacterized protein</fullName>
    </submittedName>
</protein>
<dbReference type="EMBL" id="LAZR01003692">
    <property type="protein sequence ID" value="KKN15648.1"/>
    <property type="molecule type" value="Genomic_DNA"/>
</dbReference>
<comment type="caution">
    <text evidence="1">The sequence shown here is derived from an EMBL/GenBank/DDBJ whole genome shotgun (WGS) entry which is preliminary data.</text>
</comment>
<gene>
    <name evidence="2" type="ORF">LCGC14_0983840</name>
    <name evidence="1" type="ORF">LCGC14_1875900</name>
</gene>
<evidence type="ECO:0000313" key="2">
    <source>
        <dbReference type="EMBL" id="KKN15648.1"/>
    </source>
</evidence>
<reference evidence="1" key="1">
    <citation type="journal article" date="2015" name="Nature">
        <title>Complex archaea that bridge the gap between prokaryotes and eukaryotes.</title>
        <authorList>
            <person name="Spang A."/>
            <person name="Saw J.H."/>
            <person name="Jorgensen S.L."/>
            <person name="Zaremba-Niedzwiedzka K."/>
            <person name="Martijn J."/>
            <person name="Lind A.E."/>
            <person name="van Eijk R."/>
            <person name="Schleper C."/>
            <person name="Guy L."/>
            <person name="Ettema T.J."/>
        </authorList>
    </citation>
    <scope>NUCLEOTIDE SEQUENCE</scope>
</reference>
<evidence type="ECO:0000313" key="1">
    <source>
        <dbReference type="EMBL" id="KKL93315.1"/>
    </source>
</evidence>
<accession>A0A0F9IHP6</accession>
<organism evidence="1">
    <name type="scientific">marine sediment metagenome</name>
    <dbReference type="NCBI Taxonomy" id="412755"/>
    <lineage>
        <taxon>unclassified sequences</taxon>
        <taxon>metagenomes</taxon>
        <taxon>ecological metagenomes</taxon>
    </lineage>
</organism>